<comment type="caution">
    <text evidence="2">The sequence shown here is derived from an EMBL/GenBank/DDBJ whole genome shotgun (WGS) entry which is preliminary data.</text>
</comment>
<reference evidence="2 3" key="1">
    <citation type="submission" date="2024-11" db="EMBL/GenBank/DDBJ databases">
        <title>Adaptive evolution of stress response genes in parasites aligns with host niche diversity.</title>
        <authorList>
            <person name="Hahn C."/>
            <person name="Resl P."/>
        </authorList>
    </citation>
    <scope>NUCLEOTIDE SEQUENCE [LARGE SCALE GENOMIC DNA]</scope>
    <source>
        <strain evidence="2">EGGRZ-B1_66</strain>
        <tissue evidence="2">Body</tissue>
    </source>
</reference>
<keyword evidence="1" id="KW-0472">Membrane</keyword>
<dbReference type="EMBL" id="JBJKFK010003229">
    <property type="protein sequence ID" value="KAL3310117.1"/>
    <property type="molecule type" value="Genomic_DNA"/>
</dbReference>
<organism evidence="2 3">
    <name type="scientific">Cichlidogyrus casuarinus</name>
    <dbReference type="NCBI Taxonomy" id="1844966"/>
    <lineage>
        <taxon>Eukaryota</taxon>
        <taxon>Metazoa</taxon>
        <taxon>Spiralia</taxon>
        <taxon>Lophotrochozoa</taxon>
        <taxon>Platyhelminthes</taxon>
        <taxon>Monogenea</taxon>
        <taxon>Monopisthocotylea</taxon>
        <taxon>Dactylogyridea</taxon>
        <taxon>Ancyrocephalidae</taxon>
        <taxon>Cichlidogyrus</taxon>
    </lineage>
</organism>
<feature type="transmembrane region" description="Helical" evidence="1">
    <location>
        <begin position="151"/>
        <end position="173"/>
    </location>
</feature>
<name>A0ABD2PT85_9PLAT</name>
<proteinExistence type="predicted"/>
<keyword evidence="1" id="KW-0812">Transmembrane</keyword>
<keyword evidence="1" id="KW-1133">Transmembrane helix</keyword>
<evidence type="ECO:0000313" key="3">
    <source>
        <dbReference type="Proteomes" id="UP001626550"/>
    </source>
</evidence>
<dbReference type="AlphaFoldDB" id="A0ABD2PT85"/>
<evidence type="ECO:0000313" key="2">
    <source>
        <dbReference type="EMBL" id="KAL3310117.1"/>
    </source>
</evidence>
<keyword evidence="3" id="KW-1185">Reference proteome</keyword>
<gene>
    <name evidence="2" type="ORF">Ciccas_011321</name>
</gene>
<sequence length="199" mass="22212">MSNPEVETCEDSITVLDSLNKASYTAVMLPSEEELQDNRPMYAIDEKNRVFRIDYQVVDQVSLSPSLEAEFQALSDTHPRPTFLIMEHSTDSSVPPATPPHIPTPDAVPGPDHVRKWMSDSENNLDPFALNQKHSLELNKKQLQERKAARIVMLVGCTLVILCFVLVAATLGWSDQFENKGECAVSCERSLQLADLSID</sequence>
<accession>A0ABD2PT85</accession>
<protein>
    <submittedName>
        <fullName evidence="2">Uncharacterized protein</fullName>
    </submittedName>
</protein>
<dbReference type="Proteomes" id="UP001626550">
    <property type="component" value="Unassembled WGS sequence"/>
</dbReference>
<evidence type="ECO:0000256" key="1">
    <source>
        <dbReference type="SAM" id="Phobius"/>
    </source>
</evidence>